<keyword evidence="3" id="KW-1185">Reference proteome</keyword>
<organism evidence="2 3">
    <name type="scientific">Filifactor villosus</name>
    <dbReference type="NCBI Taxonomy" id="29374"/>
    <lineage>
        <taxon>Bacteria</taxon>
        <taxon>Bacillati</taxon>
        <taxon>Bacillota</taxon>
        <taxon>Clostridia</taxon>
        <taxon>Peptostreptococcales</taxon>
        <taxon>Filifactoraceae</taxon>
        <taxon>Filifactor</taxon>
    </lineage>
</organism>
<evidence type="ECO:0000256" key="1">
    <source>
        <dbReference type="SAM" id="MobiDB-lite"/>
    </source>
</evidence>
<feature type="region of interest" description="Disordered" evidence="1">
    <location>
        <begin position="1"/>
        <end position="38"/>
    </location>
</feature>
<dbReference type="RefSeq" id="WP_379787799.1">
    <property type="nucleotide sequence ID" value="NZ_JBHSHL010000014.1"/>
</dbReference>
<protein>
    <submittedName>
        <fullName evidence="2">Uncharacterized protein</fullName>
    </submittedName>
</protein>
<accession>A0ABV9QK93</accession>
<dbReference type="Proteomes" id="UP001595916">
    <property type="component" value="Unassembled WGS sequence"/>
</dbReference>
<evidence type="ECO:0000313" key="3">
    <source>
        <dbReference type="Proteomes" id="UP001595916"/>
    </source>
</evidence>
<gene>
    <name evidence="2" type="ORF">ACFO4R_04280</name>
</gene>
<reference evidence="3" key="1">
    <citation type="journal article" date="2019" name="Int. J. Syst. Evol. Microbiol.">
        <title>The Global Catalogue of Microorganisms (GCM) 10K type strain sequencing project: providing services to taxonomists for standard genome sequencing and annotation.</title>
        <authorList>
            <consortium name="The Broad Institute Genomics Platform"/>
            <consortium name="The Broad Institute Genome Sequencing Center for Infectious Disease"/>
            <person name="Wu L."/>
            <person name="Ma J."/>
        </authorList>
    </citation>
    <scope>NUCLEOTIDE SEQUENCE [LARGE SCALE GENOMIC DNA]</scope>
    <source>
        <strain evidence="3">CCUG 46385</strain>
    </source>
</reference>
<comment type="caution">
    <text evidence="2">The sequence shown here is derived from an EMBL/GenBank/DDBJ whole genome shotgun (WGS) entry which is preliminary data.</text>
</comment>
<proteinExistence type="predicted"/>
<name>A0ABV9QK93_9FIRM</name>
<sequence>MKSRDITGMQRDEKIRETPHDDNTRKAVEGSFPKKKSRSKTLDFRCFFLVSYYR</sequence>
<dbReference type="EMBL" id="JBHSHL010000014">
    <property type="protein sequence ID" value="MFC4804293.1"/>
    <property type="molecule type" value="Genomic_DNA"/>
</dbReference>
<feature type="compositionally biased region" description="Basic and acidic residues" evidence="1">
    <location>
        <begin position="10"/>
        <end position="28"/>
    </location>
</feature>
<evidence type="ECO:0000313" key="2">
    <source>
        <dbReference type="EMBL" id="MFC4804293.1"/>
    </source>
</evidence>